<sequence>MKLTDGRIDVEIVDAAEVVIVRAPPPAPLRVFSTPVIVPVTVTAVVPLPVTMAPAAAVACSVPDDVETVATTLDHPTDEGSVTAKVVPIGTATPGVATRVAGDAMPG</sequence>
<organism evidence="1">
    <name type="scientific">freshwater metagenome</name>
    <dbReference type="NCBI Taxonomy" id="449393"/>
    <lineage>
        <taxon>unclassified sequences</taxon>
        <taxon>metagenomes</taxon>
        <taxon>ecological metagenomes</taxon>
    </lineage>
</organism>
<name>A0A6J7QTA6_9ZZZZ</name>
<accession>A0A6J7QTA6</accession>
<evidence type="ECO:0000313" key="1">
    <source>
        <dbReference type="EMBL" id="CAB5020191.1"/>
    </source>
</evidence>
<protein>
    <submittedName>
        <fullName evidence="1">Unannotated protein</fullName>
    </submittedName>
</protein>
<gene>
    <name evidence="1" type="ORF">UFOPK4061_01347</name>
</gene>
<proteinExistence type="predicted"/>
<reference evidence="1" key="1">
    <citation type="submission" date="2020-05" db="EMBL/GenBank/DDBJ databases">
        <authorList>
            <person name="Chiriac C."/>
            <person name="Salcher M."/>
            <person name="Ghai R."/>
            <person name="Kavagutti S V."/>
        </authorList>
    </citation>
    <scope>NUCLEOTIDE SEQUENCE</scope>
</reference>
<dbReference type="AlphaFoldDB" id="A0A6J7QTA6"/>
<dbReference type="EMBL" id="CAFBPD010000249">
    <property type="protein sequence ID" value="CAB5020191.1"/>
    <property type="molecule type" value="Genomic_DNA"/>
</dbReference>